<protein>
    <submittedName>
        <fullName evidence="2">Uncharacterized protein</fullName>
    </submittedName>
</protein>
<dbReference type="EMBL" id="CP039346">
    <property type="protein sequence ID" value="QCD81972.1"/>
    <property type="molecule type" value="Genomic_DNA"/>
</dbReference>
<dbReference type="PANTHER" id="PTHR10774:SF188">
    <property type="entry name" value="SYNAPTOTAGMIN-2"/>
    <property type="match status" value="1"/>
</dbReference>
<organism evidence="2 3">
    <name type="scientific">Vigna unguiculata</name>
    <name type="common">Cowpea</name>
    <dbReference type="NCBI Taxonomy" id="3917"/>
    <lineage>
        <taxon>Eukaryota</taxon>
        <taxon>Viridiplantae</taxon>
        <taxon>Streptophyta</taxon>
        <taxon>Embryophyta</taxon>
        <taxon>Tracheophyta</taxon>
        <taxon>Spermatophyta</taxon>
        <taxon>Magnoliopsida</taxon>
        <taxon>eudicotyledons</taxon>
        <taxon>Gunneridae</taxon>
        <taxon>Pentapetalae</taxon>
        <taxon>rosids</taxon>
        <taxon>fabids</taxon>
        <taxon>Fabales</taxon>
        <taxon>Fabaceae</taxon>
        <taxon>Papilionoideae</taxon>
        <taxon>50 kb inversion clade</taxon>
        <taxon>NPAAA clade</taxon>
        <taxon>indigoferoid/millettioid clade</taxon>
        <taxon>Phaseoleae</taxon>
        <taxon>Vigna</taxon>
    </lineage>
</organism>
<evidence type="ECO:0000313" key="3">
    <source>
        <dbReference type="Proteomes" id="UP000501690"/>
    </source>
</evidence>
<dbReference type="InterPro" id="IPR045050">
    <property type="entry name" value="Synaptotagmin_plant"/>
</dbReference>
<dbReference type="AlphaFoldDB" id="A0A4D6KWT8"/>
<reference evidence="2 3" key="1">
    <citation type="submission" date="2019-04" db="EMBL/GenBank/DDBJ databases">
        <title>An improved genome assembly and genetic linkage map for asparagus bean, Vigna unguiculata ssp. sesquipedialis.</title>
        <authorList>
            <person name="Xia Q."/>
            <person name="Zhang R."/>
            <person name="Dong Y."/>
        </authorList>
    </citation>
    <scope>NUCLEOTIDE SEQUENCE [LARGE SCALE GENOMIC DNA]</scope>
    <source>
        <tissue evidence="2">Leaf</tissue>
    </source>
</reference>
<feature type="region of interest" description="Disordered" evidence="1">
    <location>
        <begin position="1"/>
        <end position="20"/>
    </location>
</feature>
<accession>A0A4D6KWT8</accession>
<proteinExistence type="predicted"/>
<dbReference type="GO" id="GO:0005783">
    <property type="term" value="C:endoplasmic reticulum"/>
    <property type="evidence" value="ECO:0007669"/>
    <property type="project" value="TreeGrafter"/>
</dbReference>
<dbReference type="PANTHER" id="PTHR10774">
    <property type="entry name" value="EXTENDED SYNAPTOTAGMIN-RELATED"/>
    <property type="match status" value="1"/>
</dbReference>
<evidence type="ECO:0000313" key="2">
    <source>
        <dbReference type="EMBL" id="QCD81972.1"/>
    </source>
</evidence>
<feature type="compositionally biased region" description="Polar residues" evidence="1">
    <location>
        <begin position="1"/>
        <end position="16"/>
    </location>
</feature>
<sequence length="113" mass="12791">MESNNKSNDEPNTTLNDDPKVCNNKIRRKYVVSWRARWAGNPNITVATKAFGLRATVQVVDLQVFVSPRITLKPLVPRFPCFANIYVSLMEKAAPNYWALGLAQREKTDLSLP</sequence>
<keyword evidence="3" id="KW-1185">Reference proteome</keyword>
<dbReference type="Proteomes" id="UP000501690">
    <property type="component" value="Linkage Group LG2"/>
</dbReference>
<name>A0A4D6KWT8_VIGUN</name>
<dbReference type="GO" id="GO:0008289">
    <property type="term" value="F:lipid binding"/>
    <property type="evidence" value="ECO:0007669"/>
    <property type="project" value="InterPro"/>
</dbReference>
<evidence type="ECO:0000256" key="1">
    <source>
        <dbReference type="SAM" id="MobiDB-lite"/>
    </source>
</evidence>
<gene>
    <name evidence="2" type="ORF">DEO72_LG2g2304</name>
</gene>